<organism evidence="1">
    <name type="scientific">Eutreptiella gymnastica</name>
    <dbReference type="NCBI Taxonomy" id="73025"/>
    <lineage>
        <taxon>Eukaryota</taxon>
        <taxon>Discoba</taxon>
        <taxon>Euglenozoa</taxon>
        <taxon>Euglenida</taxon>
        <taxon>Spirocuta</taxon>
        <taxon>Euglenophyceae</taxon>
        <taxon>Eutreptiales</taxon>
        <taxon>Eutreptiaceae</taxon>
        <taxon>Eutreptiella</taxon>
    </lineage>
</organism>
<protein>
    <submittedName>
        <fullName evidence="1">Uncharacterized protein</fullName>
    </submittedName>
</protein>
<dbReference type="AlphaFoldDB" id="A0A7S1NKM5"/>
<dbReference type="EMBL" id="HBGA01099153">
    <property type="protein sequence ID" value="CAD9025887.1"/>
    <property type="molecule type" value="Transcribed_RNA"/>
</dbReference>
<gene>
    <name evidence="1" type="ORF">EGYM00392_LOCUS37016</name>
</gene>
<name>A0A7S1NKM5_9EUGL</name>
<sequence>MSFPSHGPPTVVFLDAGGQQQSVTDNVQYYAHCTPHTLHAYPSPNWFHGFHVPVNFSGLQVVAWGPPAPTKCLIVLDSYMSCPLPILIHSTLGSTNRPSYDPG</sequence>
<reference evidence="1" key="1">
    <citation type="submission" date="2021-01" db="EMBL/GenBank/DDBJ databases">
        <authorList>
            <person name="Corre E."/>
            <person name="Pelletier E."/>
            <person name="Niang G."/>
            <person name="Scheremetjew M."/>
            <person name="Finn R."/>
            <person name="Kale V."/>
            <person name="Holt S."/>
            <person name="Cochrane G."/>
            <person name="Meng A."/>
            <person name="Brown T."/>
            <person name="Cohen L."/>
        </authorList>
    </citation>
    <scope>NUCLEOTIDE SEQUENCE</scope>
    <source>
        <strain evidence="1">NIES-381</strain>
    </source>
</reference>
<accession>A0A7S1NKM5</accession>
<evidence type="ECO:0000313" key="1">
    <source>
        <dbReference type="EMBL" id="CAD9025887.1"/>
    </source>
</evidence>
<proteinExistence type="predicted"/>